<comment type="caution">
    <text evidence="1">The sequence shown here is derived from an EMBL/GenBank/DDBJ whole genome shotgun (WGS) entry which is preliminary data.</text>
</comment>
<accession>A0A0V0Q9W8</accession>
<dbReference type="EMBL" id="LDAU01000223">
    <property type="protein sequence ID" value="KRW98976.1"/>
    <property type="molecule type" value="Genomic_DNA"/>
</dbReference>
<dbReference type="Proteomes" id="UP000054937">
    <property type="component" value="Unassembled WGS sequence"/>
</dbReference>
<gene>
    <name evidence="1" type="ORF">PPERSA_11577</name>
</gene>
<protein>
    <submittedName>
        <fullName evidence="1">Uncharacterized protein</fullName>
    </submittedName>
</protein>
<evidence type="ECO:0000313" key="1">
    <source>
        <dbReference type="EMBL" id="KRW98976.1"/>
    </source>
</evidence>
<evidence type="ECO:0000313" key="2">
    <source>
        <dbReference type="Proteomes" id="UP000054937"/>
    </source>
</evidence>
<proteinExistence type="predicted"/>
<dbReference type="InParanoid" id="A0A0V0Q9W8"/>
<sequence length="112" mass="13667">MQAQQQRNSSQNIPPFNQTINLKLIYNYYYSLKQGQILPLKANFHKKLQLIFQQTQQQTHKSTQQKKNIILLQIYCRWFITLFTWQRQTKIKYIRRSQSNCHQNYEKKLCAV</sequence>
<reference evidence="1 2" key="1">
    <citation type="journal article" date="2015" name="Sci. Rep.">
        <title>Genome of the facultative scuticociliatosis pathogen Pseudocohnilembus persalinus provides insight into its virulence through horizontal gene transfer.</title>
        <authorList>
            <person name="Xiong J."/>
            <person name="Wang G."/>
            <person name="Cheng J."/>
            <person name="Tian M."/>
            <person name="Pan X."/>
            <person name="Warren A."/>
            <person name="Jiang C."/>
            <person name="Yuan D."/>
            <person name="Miao W."/>
        </authorList>
    </citation>
    <scope>NUCLEOTIDE SEQUENCE [LARGE SCALE GENOMIC DNA]</scope>
    <source>
        <strain evidence="1">36N120E</strain>
    </source>
</reference>
<dbReference type="AlphaFoldDB" id="A0A0V0Q9W8"/>
<organism evidence="1 2">
    <name type="scientific">Pseudocohnilembus persalinus</name>
    <name type="common">Ciliate</name>
    <dbReference type="NCBI Taxonomy" id="266149"/>
    <lineage>
        <taxon>Eukaryota</taxon>
        <taxon>Sar</taxon>
        <taxon>Alveolata</taxon>
        <taxon>Ciliophora</taxon>
        <taxon>Intramacronucleata</taxon>
        <taxon>Oligohymenophorea</taxon>
        <taxon>Scuticociliatia</taxon>
        <taxon>Philasterida</taxon>
        <taxon>Pseudocohnilembidae</taxon>
        <taxon>Pseudocohnilembus</taxon>
    </lineage>
</organism>
<name>A0A0V0Q9W8_PSEPJ</name>
<keyword evidence="2" id="KW-1185">Reference proteome</keyword>